<dbReference type="Pfam" id="PF01288">
    <property type="entry name" value="HPPK"/>
    <property type="match status" value="1"/>
</dbReference>
<evidence type="ECO:0000256" key="6">
    <source>
        <dbReference type="ARBA" id="ARBA00009640"/>
    </source>
</evidence>
<sequence>MDSINIKGLEVFAHHGVYREENVLGQKFVVDVSMQVSTQEAGRSDDIRKSVNYGSVCDGIQKVMKNRNYKLIETVAEEIADMILLTYDDVRGVNVTVKKPWAPVMVHVDTVSVSISRKKHTAYLGLGSNIGDRESYLDMAIDELNKDKYTKVTRVSDFIETEPYGGVEQDDFLNGCLEIETLRTPEELLRLVNGIEKAAGRERLIHWGPRTLDIDILLYDDVVYDSEDLHIPHVEMHKREFVLEPLSAIAGYKRHPLLGKTISELRAGLDKQ</sequence>
<dbReference type="InterPro" id="IPR000550">
    <property type="entry name" value="Hppk"/>
</dbReference>
<dbReference type="PANTHER" id="PTHR43071:SF1">
    <property type="entry name" value="2-AMINO-4-HYDROXY-6-HYDROXYMETHYLDIHYDROPTERIDINE PYROPHOSPHOKINASE"/>
    <property type="match status" value="1"/>
</dbReference>
<comment type="similarity">
    <text evidence="6">In the N-terminal section; belongs to the DHNA family.</text>
</comment>
<dbReference type="InterPro" id="IPR006157">
    <property type="entry name" value="FolB_dom"/>
</dbReference>
<dbReference type="GO" id="GO:0003848">
    <property type="term" value="F:2-amino-4-hydroxy-6-hydroxymethyldihydropteridine diphosphokinase activity"/>
    <property type="evidence" value="ECO:0007669"/>
    <property type="project" value="UniProtKB-EC"/>
</dbReference>
<evidence type="ECO:0000256" key="11">
    <source>
        <dbReference type="ARBA" id="ARBA00022909"/>
    </source>
</evidence>
<dbReference type="InterPro" id="IPR035907">
    <property type="entry name" value="Hppk_sf"/>
</dbReference>
<evidence type="ECO:0000256" key="12">
    <source>
        <dbReference type="ARBA" id="ARBA00023239"/>
    </source>
</evidence>
<reference evidence="15" key="1">
    <citation type="submission" date="2020-06" db="EMBL/GenBank/DDBJ databases">
        <title>Characterization of fructooligosaccharide metabolism and fructooligosaccharide-degrading enzymes in human commensal butyrate producers.</title>
        <authorList>
            <person name="Tanno H."/>
            <person name="Fujii T."/>
            <person name="Hirano K."/>
            <person name="Maeno S."/>
            <person name="Tonozuka T."/>
            <person name="Sakamoto M."/>
            <person name="Ohkuma M."/>
            <person name="Tochio T."/>
            <person name="Endo A."/>
        </authorList>
    </citation>
    <scope>NUCLEOTIDE SEQUENCE</scope>
    <source>
        <strain evidence="15">JCM 31265</strain>
    </source>
</reference>
<keyword evidence="12 13" id="KW-0456">Lyase</keyword>
<evidence type="ECO:0000256" key="4">
    <source>
        <dbReference type="ARBA" id="ARBA00005051"/>
    </source>
</evidence>
<comment type="catalytic activity">
    <reaction evidence="2 13">
        <text>7,8-dihydroneopterin = 6-hydroxymethyl-7,8-dihydropterin + glycolaldehyde</text>
        <dbReference type="Rhea" id="RHEA:10540"/>
        <dbReference type="ChEBI" id="CHEBI:17001"/>
        <dbReference type="ChEBI" id="CHEBI:17071"/>
        <dbReference type="ChEBI" id="CHEBI:44841"/>
        <dbReference type="EC" id="4.1.2.25"/>
    </reaction>
</comment>
<dbReference type="CDD" id="cd00534">
    <property type="entry name" value="DHNA_DHNTPE"/>
    <property type="match status" value="1"/>
</dbReference>
<organism evidence="15 16">
    <name type="scientific">Coprococcus eutactus</name>
    <dbReference type="NCBI Taxonomy" id="33043"/>
    <lineage>
        <taxon>Bacteria</taxon>
        <taxon>Bacillati</taxon>
        <taxon>Bacillota</taxon>
        <taxon>Clostridia</taxon>
        <taxon>Lachnospirales</taxon>
        <taxon>Lachnospiraceae</taxon>
        <taxon>Coprococcus</taxon>
    </lineage>
</organism>
<dbReference type="Gene3D" id="3.30.1130.10">
    <property type="match status" value="1"/>
</dbReference>
<dbReference type="Gene3D" id="3.30.70.560">
    <property type="entry name" value="7,8-Dihydro-6-hydroxymethylpterin-pyrophosphokinase HPPK"/>
    <property type="match status" value="1"/>
</dbReference>
<evidence type="ECO:0000256" key="13">
    <source>
        <dbReference type="RuleBase" id="RU362079"/>
    </source>
</evidence>
<evidence type="ECO:0000256" key="1">
    <source>
        <dbReference type="ARBA" id="ARBA00000198"/>
    </source>
</evidence>
<dbReference type="GO" id="GO:0046656">
    <property type="term" value="P:folic acid biosynthetic process"/>
    <property type="evidence" value="ECO:0007669"/>
    <property type="project" value="UniProtKB-UniRule"/>
</dbReference>
<comment type="pathway">
    <text evidence="4">Cofactor biosynthesis; tetrahydrofolate biosynthesis; 2-amino-4-hydroxy-6-hydroxymethyl-7,8-dihydropteridine diphosphate from 7,8-dihydroneopterin triphosphate: step 4/4.</text>
</comment>
<dbReference type="NCBIfam" id="TIGR00525">
    <property type="entry name" value="folB"/>
    <property type="match status" value="1"/>
</dbReference>
<dbReference type="EMBL" id="BLYL01000003">
    <property type="protein sequence ID" value="GFO93717.1"/>
    <property type="molecule type" value="Genomic_DNA"/>
</dbReference>
<evidence type="ECO:0000313" key="15">
    <source>
        <dbReference type="EMBL" id="GFO93717.1"/>
    </source>
</evidence>
<dbReference type="Proteomes" id="UP000660047">
    <property type="component" value="Unassembled WGS sequence"/>
</dbReference>
<dbReference type="GO" id="GO:0046654">
    <property type="term" value="P:tetrahydrofolate biosynthetic process"/>
    <property type="evidence" value="ECO:0007669"/>
    <property type="project" value="UniProtKB-UniRule"/>
</dbReference>
<evidence type="ECO:0000313" key="16">
    <source>
        <dbReference type="Proteomes" id="UP000660047"/>
    </source>
</evidence>
<evidence type="ECO:0000256" key="5">
    <source>
        <dbReference type="ARBA" id="ARBA00005708"/>
    </source>
</evidence>
<evidence type="ECO:0000256" key="10">
    <source>
        <dbReference type="ARBA" id="ARBA00022840"/>
    </source>
</evidence>
<feature type="domain" description="7,8-dihydro-6-hydroxymethylpterin-pyrophosphokinase" evidence="14">
    <location>
        <begin position="206"/>
        <end position="217"/>
    </location>
</feature>
<keyword evidence="11 13" id="KW-0289">Folate biosynthesis</keyword>
<evidence type="ECO:0000256" key="8">
    <source>
        <dbReference type="ARBA" id="ARBA00022741"/>
    </source>
</evidence>
<dbReference type="SUPFAM" id="SSF55620">
    <property type="entry name" value="Tetrahydrobiopterin biosynthesis enzymes-like"/>
    <property type="match status" value="1"/>
</dbReference>
<dbReference type="InterPro" id="IPR043133">
    <property type="entry name" value="GTP-CH-I_C/QueF"/>
</dbReference>
<dbReference type="FunFam" id="3.30.1130.10:FF:000003">
    <property type="entry name" value="7,8-dihydroneopterin aldolase"/>
    <property type="match status" value="1"/>
</dbReference>
<dbReference type="NCBIfam" id="TIGR00526">
    <property type="entry name" value="folB_dom"/>
    <property type="match status" value="1"/>
</dbReference>
<evidence type="ECO:0000256" key="9">
    <source>
        <dbReference type="ARBA" id="ARBA00022777"/>
    </source>
</evidence>
<comment type="function">
    <text evidence="13">Catalyzes the conversion of 7,8-dihydroneopterin to 6-hydroxymethyl-7,8-dihydropterin.</text>
</comment>
<comment type="caution">
    <text evidence="15">The sequence shown here is derived from an EMBL/GenBank/DDBJ whole genome shotgun (WGS) entry which is preliminary data.</text>
</comment>
<keyword evidence="7" id="KW-0808">Transferase</keyword>
<dbReference type="RefSeq" id="WP_015533886.1">
    <property type="nucleotide sequence ID" value="NZ_BLYL01000003.1"/>
</dbReference>
<dbReference type="AlphaFoldDB" id="A0AAI9K3C2"/>
<comment type="catalytic activity">
    <reaction evidence="1">
        <text>6-hydroxymethyl-7,8-dihydropterin + ATP = (7,8-dihydropterin-6-yl)methyl diphosphate + AMP + H(+)</text>
        <dbReference type="Rhea" id="RHEA:11412"/>
        <dbReference type="ChEBI" id="CHEBI:15378"/>
        <dbReference type="ChEBI" id="CHEBI:30616"/>
        <dbReference type="ChEBI" id="CHEBI:44841"/>
        <dbReference type="ChEBI" id="CHEBI:72950"/>
        <dbReference type="ChEBI" id="CHEBI:456215"/>
        <dbReference type="EC" id="2.7.6.3"/>
    </reaction>
</comment>
<dbReference type="GO" id="GO:0005524">
    <property type="term" value="F:ATP binding"/>
    <property type="evidence" value="ECO:0007669"/>
    <property type="project" value="UniProtKB-KW"/>
</dbReference>
<dbReference type="EC" id="2.7.6.3" evidence="13"/>
<keyword evidence="8" id="KW-0547">Nucleotide-binding</keyword>
<evidence type="ECO:0000256" key="7">
    <source>
        <dbReference type="ARBA" id="ARBA00022679"/>
    </source>
</evidence>
<dbReference type="SUPFAM" id="SSF55083">
    <property type="entry name" value="6-hydroxymethyl-7,8-dihydropterin pyrophosphokinase, HPPK"/>
    <property type="match status" value="1"/>
</dbReference>
<dbReference type="GO" id="GO:0004150">
    <property type="term" value="F:dihydroneopterin aldolase activity"/>
    <property type="evidence" value="ECO:0007669"/>
    <property type="project" value="UniProtKB-UniRule"/>
</dbReference>
<evidence type="ECO:0000256" key="3">
    <source>
        <dbReference type="ARBA" id="ARBA00005013"/>
    </source>
</evidence>
<gene>
    <name evidence="15" type="ORF">COEU31_07630</name>
</gene>
<dbReference type="PROSITE" id="PS00794">
    <property type="entry name" value="HPPK"/>
    <property type="match status" value="1"/>
</dbReference>
<evidence type="ECO:0000256" key="2">
    <source>
        <dbReference type="ARBA" id="ARBA00001353"/>
    </source>
</evidence>
<evidence type="ECO:0000259" key="14">
    <source>
        <dbReference type="PROSITE" id="PS00794"/>
    </source>
</evidence>
<dbReference type="PANTHER" id="PTHR43071">
    <property type="entry name" value="2-AMINO-4-HYDROXY-6-HYDROXYMETHYLDIHYDROPTERIDINE PYROPHOSPHOKINASE"/>
    <property type="match status" value="1"/>
</dbReference>
<dbReference type="CDD" id="cd00483">
    <property type="entry name" value="HPPK"/>
    <property type="match status" value="1"/>
</dbReference>
<keyword evidence="10" id="KW-0067">ATP-binding</keyword>
<dbReference type="SMART" id="SM00905">
    <property type="entry name" value="FolB"/>
    <property type="match status" value="1"/>
</dbReference>
<proteinExistence type="inferred from homology"/>
<accession>A0AAI9K3C2</accession>
<comment type="similarity">
    <text evidence="5 13">Belongs to the DHNA family.</text>
</comment>
<keyword evidence="9" id="KW-0418">Kinase</keyword>
<dbReference type="EC" id="4.1.2.25" evidence="13"/>
<comment type="pathway">
    <text evidence="3 13">Cofactor biosynthesis; tetrahydrofolate biosynthesis; 2-amino-4-hydroxy-6-hydroxymethyl-7,8-dihydropteridine diphosphate from 7,8-dihydroneopterin triphosphate: step 3/4.</text>
</comment>
<protein>
    <recommendedName>
        <fullName evidence="13">Bifunctional folate synthesis protein</fullName>
    </recommendedName>
    <domain>
        <recommendedName>
            <fullName evidence="13">Dihydroneopterin aldolase</fullName>
            <shortName evidence="13">DHNA</shortName>
            <ecNumber evidence="13">4.1.2.25</ecNumber>
        </recommendedName>
        <alternativeName>
            <fullName evidence="13">7,8-dihydroneopterin aldolase</fullName>
        </alternativeName>
    </domain>
    <domain>
        <recommendedName>
            <fullName evidence="13">2-amino-4-hydroxy-6-hydroxymethyldihydropteridine pyrophosphokinase</fullName>
            <ecNumber evidence="13">2.7.6.3</ecNumber>
        </recommendedName>
        <alternativeName>
            <fullName evidence="13">6-hydroxymethyl-7,8-dihydropterin pyrophosphokinase</fullName>
            <shortName evidence="13">PPPK</shortName>
        </alternativeName>
        <alternativeName>
            <fullName evidence="13">7,8-dihydro-6-hydroxymethylpterin pyrophosphokinase</fullName>
            <shortName evidence="13">HPPK</shortName>
        </alternativeName>
    </domain>
</protein>
<name>A0AAI9K3C2_9FIRM</name>
<dbReference type="GO" id="GO:0016301">
    <property type="term" value="F:kinase activity"/>
    <property type="evidence" value="ECO:0007669"/>
    <property type="project" value="UniProtKB-KW"/>
</dbReference>
<dbReference type="Pfam" id="PF02152">
    <property type="entry name" value="FolB"/>
    <property type="match status" value="1"/>
</dbReference>
<dbReference type="InterPro" id="IPR006156">
    <property type="entry name" value="Dihydroneopterin_aldolase"/>
</dbReference>
<dbReference type="NCBIfam" id="TIGR01498">
    <property type="entry name" value="folK"/>
    <property type="match status" value="1"/>
</dbReference>